<dbReference type="InterPro" id="IPR027640">
    <property type="entry name" value="Kinesin-like_fam"/>
</dbReference>
<gene>
    <name evidence="10" type="ORF">EUX98_g7107</name>
</gene>
<dbReference type="OrthoDB" id="123929at2759"/>
<dbReference type="PRINTS" id="PR00380">
    <property type="entry name" value="KINESINHEAVY"/>
</dbReference>
<dbReference type="EMBL" id="SGPM01000282">
    <property type="protein sequence ID" value="THH27083.1"/>
    <property type="molecule type" value="Genomic_DNA"/>
</dbReference>
<feature type="region of interest" description="Disordered" evidence="8">
    <location>
        <begin position="592"/>
        <end position="650"/>
    </location>
</feature>
<feature type="compositionally biased region" description="Low complexity" evidence="8">
    <location>
        <begin position="595"/>
        <end position="606"/>
    </location>
</feature>
<proteinExistence type="inferred from homology"/>
<evidence type="ECO:0000256" key="1">
    <source>
        <dbReference type="ARBA" id="ARBA00022701"/>
    </source>
</evidence>
<feature type="compositionally biased region" description="Acidic residues" evidence="8">
    <location>
        <begin position="850"/>
        <end position="866"/>
    </location>
</feature>
<dbReference type="SUPFAM" id="SSF52540">
    <property type="entry name" value="P-loop containing nucleoside triphosphate hydrolases"/>
    <property type="match status" value="1"/>
</dbReference>
<feature type="domain" description="Kinesin motor" evidence="9">
    <location>
        <begin position="115"/>
        <end position="581"/>
    </location>
</feature>
<organism evidence="10 11">
    <name type="scientific">Antrodiella citrinella</name>
    <dbReference type="NCBI Taxonomy" id="2447956"/>
    <lineage>
        <taxon>Eukaryota</taxon>
        <taxon>Fungi</taxon>
        <taxon>Dikarya</taxon>
        <taxon>Basidiomycota</taxon>
        <taxon>Agaricomycotina</taxon>
        <taxon>Agaricomycetes</taxon>
        <taxon>Polyporales</taxon>
        <taxon>Steccherinaceae</taxon>
        <taxon>Antrodiella</taxon>
    </lineage>
</organism>
<dbReference type="GO" id="GO:0005524">
    <property type="term" value="F:ATP binding"/>
    <property type="evidence" value="ECO:0007669"/>
    <property type="project" value="UniProtKB-UniRule"/>
</dbReference>
<evidence type="ECO:0000256" key="7">
    <source>
        <dbReference type="SAM" id="Coils"/>
    </source>
</evidence>
<sequence length="946" mass="103400">MMDYNVLNLCLPKAERVNRMASKPRAATRASNRTKVQAEPVASGTRVTRAAAKSKDTGMKTTALASTTKTTSRKPFVSRDNSPELKQAEKSAPVKPKVLKAQASVSVVDDNDREPVKAYLRIRPNLNDGGSTSKPYLEPISDLAVRMVDPSGSVPSSSRLSAFNPSSIYTFSHVFPPDSTQPDFFAKTTLPLVQDVLNGQDALLFAYGVTNSGKTYTIQGGGHEGSAGILPRSLDVIFNSIEGLHGDGRYQPVRLQGIELADETPYPLDPSSQYRASTLPALADILENLSLSESEIDSTTLKLDRNHEYTVWISYAEVYNEKAYDLLASVDDPSARSSPASGIPRPTSTYLQQPIPSQSNPLQLTRKALAVKPCPAADADSSDSHSTGRYVAGLRQLRVHSAAQAKELLRLGQLHRTVFGTLANSQSSRSHAFVTIKVLRVHRGERNDPSSIQTSRLTLVDLAGSERTKHTQTSGDRLREAGNINNSLMVLGQCMETMRSNQRVLARSLGGGVNAGSRLDTRDVKKGLAVVPFRHSKLTEILMDYFVGEGRVAMIVNINPYDTGYDENSHVMRFAALAREVCTTAPTAIPRPVPKASGKAKAVSASHTRQVTLSLGGPGRKVSETHLEVLEEDEEPGEGDEDGDDNEPINPLVNALFDEIEMLRMQVFEAEMRAAVIEAETREEVMQEMEARMRNVEKMYTRRLMAEVQQNEMKMDEKLDMLQNSGLLAKPKSVDSDSEDDEDDVLESIDEESEVNLSLQSSYSQHDEDEESGSELSRSPSPLAGKSKPKMSSIKPVPVPRSPEVIESDTESETETEAEGSDEIEEWSSPPPAPKTAKAGPSKKNRLPESDNEIEDSDDVEELEDELDALTLAAGGSKDRDAIAVIPNKEARQKAVASIPNLEYVPRVGEVEVVVKPKRQSKKPKAAAKDVNEEGTLRRSTRISRS</sequence>
<feature type="compositionally biased region" description="Low complexity" evidence="8">
    <location>
        <begin position="60"/>
        <end position="70"/>
    </location>
</feature>
<feature type="compositionally biased region" description="Basic and acidic residues" evidence="8">
    <location>
        <begin position="927"/>
        <end position="937"/>
    </location>
</feature>
<feature type="binding site" evidence="5">
    <location>
        <begin position="208"/>
        <end position="215"/>
    </location>
    <ligand>
        <name>ATP</name>
        <dbReference type="ChEBI" id="CHEBI:30616"/>
    </ligand>
</feature>
<feature type="region of interest" description="Disordered" evidence="8">
    <location>
        <begin position="916"/>
        <end position="946"/>
    </location>
</feature>
<protein>
    <recommendedName>
        <fullName evidence="6">Kinesin-like protein</fullName>
    </recommendedName>
</protein>
<dbReference type="PANTHER" id="PTHR24115:SF1008">
    <property type="entry name" value="KINESIN-LIKE PROTEIN SUBITO"/>
    <property type="match status" value="1"/>
</dbReference>
<dbReference type="Proteomes" id="UP000308730">
    <property type="component" value="Unassembled WGS sequence"/>
</dbReference>
<dbReference type="Pfam" id="PF00225">
    <property type="entry name" value="Kinesin"/>
    <property type="match status" value="1"/>
</dbReference>
<evidence type="ECO:0000256" key="3">
    <source>
        <dbReference type="ARBA" id="ARBA00022840"/>
    </source>
</evidence>
<dbReference type="GO" id="GO:0003777">
    <property type="term" value="F:microtubule motor activity"/>
    <property type="evidence" value="ECO:0007669"/>
    <property type="project" value="InterPro"/>
</dbReference>
<feature type="region of interest" description="Disordered" evidence="8">
    <location>
        <begin position="20"/>
        <end position="95"/>
    </location>
</feature>
<dbReference type="GO" id="GO:0005874">
    <property type="term" value="C:microtubule"/>
    <property type="evidence" value="ECO:0007669"/>
    <property type="project" value="UniProtKB-KW"/>
</dbReference>
<dbReference type="GO" id="GO:0016887">
    <property type="term" value="F:ATP hydrolysis activity"/>
    <property type="evidence" value="ECO:0007669"/>
    <property type="project" value="TreeGrafter"/>
</dbReference>
<dbReference type="AlphaFoldDB" id="A0A4V3XI16"/>
<dbReference type="PROSITE" id="PS00411">
    <property type="entry name" value="KINESIN_MOTOR_1"/>
    <property type="match status" value="1"/>
</dbReference>
<dbReference type="InterPro" id="IPR027417">
    <property type="entry name" value="P-loop_NTPase"/>
</dbReference>
<accession>A0A4V3XI16</accession>
<evidence type="ECO:0000313" key="10">
    <source>
        <dbReference type="EMBL" id="THH27083.1"/>
    </source>
</evidence>
<dbReference type="PANTHER" id="PTHR24115">
    <property type="entry name" value="KINESIN-RELATED"/>
    <property type="match status" value="1"/>
</dbReference>
<dbReference type="InterPro" id="IPR036961">
    <property type="entry name" value="Kinesin_motor_dom_sf"/>
</dbReference>
<evidence type="ECO:0000256" key="8">
    <source>
        <dbReference type="SAM" id="MobiDB-lite"/>
    </source>
</evidence>
<evidence type="ECO:0000256" key="2">
    <source>
        <dbReference type="ARBA" id="ARBA00022741"/>
    </source>
</evidence>
<keyword evidence="1 6" id="KW-0493">Microtubule</keyword>
<dbReference type="Gene3D" id="3.40.850.10">
    <property type="entry name" value="Kinesin motor domain"/>
    <property type="match status" value="1"/>
</dbReference>
<keyword evidence="2 5" id="KW-0547">Nucleotide-binding</keyword>
<evidence type="ECO:0000259" key="9">
    <source>
        <dbReference type="PROSITE" id="PS50067"/>
    </source>
</evidence>
<dbReference type="PROSITE" id="PS50067">
    <property type="entry name" value="KINESIN_MOTOR_2"/>
    <property type="match status" value="1"/>
</dbReference>
<reference evidence="10 11" key="1">
    <citation type="submission" date="2019-02" db="EMBL/GenBank/DDBJ databases">
        <title>Genome sequencing of the rare red list fungi Antrodiella citrinella (Flaviporus citrinellus).</title>
        <authorList>
            <person name="Buettner E."/>
            <person name="Kellner H."/>
        </authorList>
    </citation>
    <scope>NUCLEOTIDE SEQUENCE [LARGE SCALE GENOMIC DNA]</scope>
    <source>
        <strain evidence="10 11">DSM 108506</strain>
    </source>
</reference>
<dbReference type="GO" id="GO:0005634">
    <property type="term" value="C:nucleus"/>
    <property type="evidence" value="ECO:0007669"/>
    <property type="project" value="TreeGrafter"/>
</dbReference>
<evidence type="ECO:0000313" key="11">
    <source>
        <dbReference type="Proteomes" id="UP000308730"/>
    </source>
</evidence>
<dbReference type="SMART" id="SM00129">
    <property type="entry name" value="KISc"/>
    <property type="match status" value="1"/>
</dbReference>
<dbReference type="InterPro" id="IPR019821">
    <property type="entry name" value="Kinesin_motor_CS"/>
</dbReference>
<dbReference type="GO" id="GO:0005871">
    <property type="term" value="C:kinesin complex"/>
    <property type="evidence" value="ECO:0007669"/>
    <property type="project" value="TreeGrafter"/>
</dbReference>
<keyword evidence="3 5" id="KW-0067">ATP-binding</keyword>
<feature type="compositionally biased region" description="Acidic residues" evidence="8">
    <location>
        <begin position="630"/>
        <end position="647"/>
    </location>
</feature>
<feature type="compositionally biased region" description="Basic residues" evidence="8">
    <location>
        <begin position="916"/>
        <end position="926"/>
    </location>
</feature>
<keyword evidence="4 5" id="KW-0505">Motor protein</keyword>
<feature type="region of interest" description="Disordered" evidence="8">
    <location>
        <begin position="335"/>
        <end position="358"/>
    </location>
</feature>
<keyword evidence="7" id="KW-0175">Coiled coil</keyword>
<dbReference type="GO" id="GO:0008017">
    <property type="term" value="F:microtubule binding"/>
    <property type="evidence" value="ECO:0007669"/>
    <property type="project" value="InterPro"/>
</dbReference>
<comment type="similarity">
    <text evidence="5 6">Belongs to the TRAFAC class myosin-kinesin ATPase superfamily. Kinesin family.</text>
</comment>
<feature type="compositionally biased region" description="Acidic residues" evidence="8">
    <location>
        <begin position="806"/>
        <end position="826"/>
    </location>
</feature>
<feature type="region of interest" description="Disordered" evidence="8">
    <location>
        <begin position="728"/>
        <end position="866"/>
    </location>
</feature>
<feature type="coiled-coil region" evidence="7">
    <location>
        <begin position="679"/>
        <end position="725"/>
    </location>
</feature>
<evidence type="ECO:0000256" key="4">
    <source>
        <dbReference type="ARBA" id="ARBA00023175"/>
    </source>
</evidence>
<evidence type="ECO:0000256" key="5">
    <source>
        <dbReference type="PROSITE-ProRule" id="PRU00283"/>
    </source>
</evidence>
<dbReference type="GO" id="GO:0007018">
    <property type="term" value="P:microtubule-based movement"/>
    <property type="evidence" value="ECO:0007669"/>
    <property type="project" value="InterPro"/>
</dbReference>
<keyword evidence="11" id="KW-1185">Reference proteome</keyword>
<dbReference type="InterPro" id="IPR001752">
    <property type="entry name" value="Kinesin_motor_dom"/>
</dbReference>
<feature type="compositionally biased region" description="Acidic residues" evidence="8">
    <location>
        <begin position="736"/>
        <end position="754"/>
    </location>
</feature>
<evidence type="ECO:0000256" key="6">
    <source>
        <dbReference type="RuleBase" id="RU000394"/>
    </source>
</evidence>
<comment type="caution">
    <text evidence="10">The sequence shown here is derived from an EMBL/GenBank/DDBJ whole genome shotgun (WGS) entry which is preliminary data.</text>
</comment>
<name>A0A4V3XI16_9APHY</name>